<evidence type="ECO:0000313" key="1">
    <source>
        <dbReference type="EMBL" id="CAI9739208.1"/>
    </source>
</evidence>
<name>A0AA36FMF7_OCTVU</name>
<dbReference type="EMBL" id="OX597836">
    <property type="protein sequence ID" value="CAI9739208.1"/>
    <property type="molecule type" value="Genomic_DNA"/>
</dbReference>
<sequence>MLLRERSHNEEIREWRGGGDMIAGATTTVIKLHQVPPQPPPRPQPPLVLEWSARHGKMPSRRPQRQWQNDGAVKKYMEAYHDQRVITTPSESVVNTSSSSLCIYYY</sequence>
<keyword evidence="2" id="KW-1185">Reference proteome</keyword>
<dbReference type="AlphaFoldDB" id="A0AA36FMF7"/>
<evidence type="ECO:0000313" key="2">
    <source>
        <dbReference type="Proteomes" id="UP001162480"/>
    </source>
</evidence>
<protein>
    <submittedName>
        <fullName evidence="1">Uncharacterized protein</fullName>
    </submittedName>
</protein>
<proteinExistence type="predicted"/>
<gene>
    <name evidence="1" type="ORF">OCTVUL_1B000002</name>
</gene>
<organism evidence="1 2">
    <name type="scientific">Octopus vulgaris</name>
    <name type="common">Common octopus</name>
    <dbReference type="NCBI Taxonomy" id="6645"/>
    <lineage>
        <taxon>Eukaryota</taxon>
        <taxon>Metazoa</taxon>
        <taxon>Spiralia</taxon>
        <taxon>Lophotrochozoa</taxon>
        <taxon>Mollusca</taxon>
        <taxon>Cephalopoda</taxon>
        <taxon>Coleoidea</taxon>
        <taxon>Octopodiformes</taxon>
        <taxon>Octopoda</taxon>
        <taxon>Incirrata</taxon>
        <taxon>Octopodidae</taxon>
        <taxon>Octopus</taxon>
    </lineage>
</organism>
<accession>A0AA36FMF7</accession>
<dbReference type="Proteomes" id="UP001162480">
    <property type="component" value="Chromosome 23"/>
</dbReference>
<reference evidence="1" key="1">
    <citation type="submission" date="2023-08" db="EMBL/GenBank/DDBJ databases">
        <authorList>
            <person name="Alioto T."/>
            <person name="Alioto T."/>
            <person name="Gomez Garrido J."/>
        </authorList>
    </citation>
    <scope>NUCLEOTIDE SEQUENCE</scope>
</reference>